<evidence type="ECO:0000313" key="5">
    <source>
        <dbReference type="Proteomes" id="UP000596742"/>
    </source>
</evidence>
<organism evidence="4 5">
    <name type="scientific">Mytilus galloprovincialis</name>
    <name type="common">Mediterranean mussel</name>
    <dbReference type="NCBI Taxonomy" id="29158"/>
    <lineage>
        <taxon>Eukaryota</taxon>
        <taxon>Metazoa</taxon>
        <taxon>Spiralia</taxon>
        <taxon>Lophotrochozoa</taxon>
        <taxon>Mollusca</taxon>
        <taxon>Bivalvia</taxon>
        <taxon>Autobranchia</taxon>
        <taxon>Pteriomorphia</taxon>
        <taxon>Mytilida</taxon>
        <taxon>Mytiloidea</taxon>
        <taxon>Mytilidae</taxon>
        <taxon>Mytilinae</taxon>
        <taxon>Mytilus</taxon>
    </lineage>
</organism>
<sequence>TVMSKKSSGVTAGLGIEDSIRSTMLNKLLGSGSYESFDMRCMVTGQFSVGKSSLVKLLVGDNVPEGRHATDGITLIEGRCGLDIETRNWIMIDPEEDESKQAKTPENQEPDAKPVDSQNAEDNPSQKSQATKSTSWPVNDSSEPSTQPQTAQSLSPQTSSSESKKQQMKKKMTTKMTKKEIRKRMEKVLKSGKYKMKVGRLIFWDFGGQYVYYTTHQTFMTYRALFLVVFDGSKRLNEEVPDVLCFPGQHMTPTPAVFLLHWVNSILTYCKVVYAGIPRILFVATHKDKIPVEDVETRRALLYSEVEELFKDHEGRNHLVLDKQIFVNATDKNDQEIESLKEAITELTFDHPSAGKQILSLVELEELNSISKVSVLDSEQLHDFLHFQHSLGKLIYFDTIQLQDYVIINPLLMVEVMRSFVTDVGFWPKKKGLQETFQRMSESGIIQREDLYQIWKQKDFRAYLPYKEFIFNILIHLDILAEQRRYDTATGSRLPVENFFVPCMVTERNTTSFMEKECTPERAICLAFVFKGTVIPPALPNRLISACLSMWTLKQYEGRQLLFSGFIVVSFDKAHDVVVCVEGNKILLYIVHKSSAGLIVQDVATGVKECLVTTMKRISDFYRSTIHEKHSQQLPFHLEYSCSQLTCFISEEEAVQTNVWVCEKHSQTHRSRNWEVWNQDKRNEQCEQNCQGLSDDALYQRPSNTELLRFSMKCASSQMYKLVTYLEMSEEWEDITHNYPNNIKVAKFLVLSKWKEMKEESNFKDLAEALTNMDISTHVLCQVRRVKIAETDIPLEYLDCIPTDEILDALAPQIGQIFFQLGAELGLSIANLENIQSNNSQDLAAQNKEVLFKWREDRTIKPTIRVLVQALVNIGRGAYCLQEILKNVDLNTLGQSEEMKANGGRQKRTKKCSIA</sequence>
<keyword evidence="5" id="KW-1185">Reference proteome</keyword>
<dbReference type="Proteomes" id="UP000596742">
    <property type="component" value="Unassembled WGS sequence"/>
</dbReference>
<evidence type="ECO:0000313" key="4">
    <source>
        <dbReference type="EMBL" id="VDI64028.1"/>
    </source>
</evidence>
<accession>A0A8B6GH63</accession>
<dbReference type="GO" id="GO:0007165">
    <property type="term" value="P:signal transduction"/>
    <property type="evidence" value="ECO:0007669"/>
    <property type="project" value="InterPro"/>
</dbReference>
<dbReference type="Pfam" id="PF08477">
    <property type="entry name" value="Roc"/>
    <property type="match status" value="1"/>
</dbReference>
<feature type="compositionally biased region" description="Polar residues" evidence="2">
    <location>
        <begin position="116"/>
        <end position="143"/>
    </location>
</feature>
<dbReference type="InterPro" id="IPR032171">
    <property type="entry name" value="COR-A"/>
</dbReference>
<dbReference type="InterPro" id="IPR000488">
    <property type="entry name" value="Death_dom"/>
</dbReference>
<dbReference type="CDD" id="cd01670">
    <property type="entry name" value="Death"/>
    <property type="match status" value="1"/>
</dbReference>
<evidence type="ECO:0000256" key="1">
    <source>
        <dbReference type="ARBA" id="ARBA00022737"/>
    </source>
</evidence>
<dbReference type="InterPro" id="IPR011029">
    <property type="entry name" value="DEATH-like_dom_sf"/>
</dbReference>
<dbReference type="Gene3D" id="1.10.533.10">
    <property type="entry name" value="Death Domain, Fas"/>
    <property type="match status" value="2"/>
</dbReference>
<dbReference type="Pfam" id="PF16095">
    <property type="entry name" value="COR-A"/>
    <property type="match status" value="1"/>
</dbReference>
<gene>
    <name evidence="4" type="ORF">MGAL_10B092284A</name>
</gene>
<dbReference type="AlphaFoldDB" id="A0A8B6GH63"/>
<dbReference type="Gene3D" id="3.30.70.1390">
    <property type="entry name" value="ROC domain from the Parkinson's disease-associated leucine-rich repeat kinase 2"/>
    <property type="match status" value="1"/>
</dbReference>
<dbReference type="EMBL" id="UYJE01008455">
    <property type="protein sequence ID" value="VDI64028.1"/>
    <property type="molecule type" value="Genomic_DNA"/>
</dbReference>
<dbReference type="InterPro" id="IPR027417">
    <property type="entry name" value="P-loop_NTPase"/>
</dbReference>
<feature type="non-terminal residue" evidence="4">
    <location>
        <position position="915"/>
    </location>
</feature>
<dbReference type="PROSITE" id="PS50017">
    <property type="entry name" value="DEATH_DOMAIN"/>
    <property type="match status" value="1"/>
</dbReference>
<evidence type="ECO:0000256" key="2">
    <source>
        <dbReference type="SAM" id="MobiDB-lite"/>
    </source>
</evidence>
<comment type="caution">
    <text evidence="4">The sequence shown here is derived from an EMBL/GenBank/DDBJ whole genome shotgun (WGS) entry which is preliminary data.</text>
</comment>
<feature type="region of interest" description="Disordered" evidence="2">
    <location>
        <begin position="93"/>
        <end position="180"/>
    </location>
</feature>
<protein>
    <recommendedName>
        <fullName evidence="3">Death domain-containing protein</fullName>
    </recommendedName>
</protein>
<feature type="compositionally biased region" description="Low complexity" evidence="2">
    <location>
        <begin position="144"/>
        <end position="161"/>
    </location>
</feature>
<name>A0A8B6GH63_MYTGA</name>
<reference evidence="4" key="1">
    <citation type="submission" date="2018-11" db="EMBL/GenBank/DDBJ databases">
        <authorList>
            <person name="Alioto T."/>
            <person name="Alioto T."/>
        </authorList>
    </citation>
    <scope>NUCLEOTIDE SEQUENCE</scope>
</reference>
<dbReference type="SUPFAM" id="SSF47986">
    <property type="entry name" value="DEATH domain"/>
    <property type="match status" value="1"/>
</dbReference>
<dbReference type="Pfam" id="PF00531">
    <property type="entry name" value="Death"/>
    <property type="match status" value="1"/>
</dbReference>
<dbReference type="SUPFAM" id="SSF52540">
    <property type="entry name" value="P-loop containing nucleoside triphosphate hydrolases"/>
    <property type="match status" value="1"/>
</dbReference>
<dbReference type="OrthoDB" id="5962960at2759"/>
<dbReference type="Gene3D" id="3.40.50.300">
    <property type="entry name" value="P-loop containing nucleotide triphosphate hydrolases"/>
    <property type="match status" value="1"/>
</dbReference>
<feature type="domain" description="Death" evidence="3">
    <location>
        <begin position="803"/>
        <end position="876"/>
    </location>
</feature>
<keyword evidence="1" id="KW-0677">Repeat</keyword>
<proteinExistence type="predicted"/>
<evidence type="ECO:0000259" key="3">
    <source>
        <dbReference type="PROSITE" id="PS50017"/>
    </source>
</evidence>